<proteinExistence type="predicted"/>
<protein>
    <submittedName>
        <fullName evidence="1">Uncharacterized protein</fullName>
    </submittedName>
</protein>
<evidence type="ECO:0000313" key="1">
    <source>
        <dbReference type="EMBL" id="QTA85401.1"/>
    </source>
</evidence>
<gene>
    <name evidence="1" type="ORF">dnm_014100</name>
</gene>
<organism evidence="1 2">
    <name type="scientific">Desulfonema magnum</name>
    <dbReference type="NCBI Taxonomy" id="45655"/>
    <lineage>
        <taxon>Bacteria</taxon>
        <taxon>Pseudomonadati</taxon>
        <taxon>Thermodesulfobacteriota</taxon>
        <taxon>Desulfobacteria</taxon>
        <taxon>Desulfobacterales</taxon>
        <taxon>Desulfococcaceae</taxon>
        <taxon>Desulfonema</taxon>
    </lineage>
</organism>
<sequence>MSEAKFWQNQKAQFMTVVLGIFSKNDNILYLLNQGLYNIKRKKYLVNI</sequence>
<dbReference type="KEGG" id="dmm:dnm_014100"/>
<dbReference type="Proteomes" id="UP000663722">
    <property type="component" value="Chromosome"/>
</dbReference>
<name>A0A975BHD6_9BACT</name>
<dbReference type="EMBL" id="CP061800">
    <property type="protein sequence ID" value="QTA85401.1"/>
    <property type="molecule type" value="Genomic_DNA"/>
</dbReference>
<accession>A0A975BHD6</accession>
<dbReference type="AlphaFoldDB" id="A0A975BHD6"/>
<evidence type="ECO:0000313" key="2">
    <source>
        <dbReference type="Proteomes" id="UP000663722"/>
    </source>
</evidence>
<keyword evidence="2" id="KW-1185">Reference proteome</keyword>
<reference evidence="1" key="1">
    <citation type="journal article" date="2021" name="Microb. Physiol.">
        <title>Proteogenomic Insights into the Physiology of Marine, Sulfate-Reducing, Filamentous Desulfonema limicola and Desulfonema magnum.</title>
        <authorList>
            <person name="Schnaars V."/>
            <person name="Wohlbrand L."/>
            <person name="Scheve S."/>
            <person name="Hinrichs C."/>
            <person name="Reinhardt R."/>
            <person name="Rabus R."/>
        </authorList>
    </citation>
    <scope>NUCLEOTIDE SEQUENCE</scope>
    <source>
        <strain evidence="1">4be13</strain>
    </source>
</reference>